<dbReference type="PANTHER" id="PTHR21595">
    <property type="entry name" value="PATRONIN"/>
    <property type="match status" value="1"/>
</dbReference>
<feature type="compositionally biased region" description="Basic and acidic residues" evidence="2">
    <location>
        <begin position="663"/>
        <end position="676"/>
    </location>
</feature>
<feature type="compositionally biased region" description="Basic and acidic residues" evidence="2">
    <location>
        <begin position="783"/>
        <end position="799"/>
    </location>
</feature>
<dbReference type="InterPro" id="IPR014797">
    <property type="entry name" value="CKK_CAMSAP"/>
</dbReference>
<dbReference type="PANTHER" id="PTHR21595:SF0">
    <property type="entry name" value="PATRONIN"/>
    <property type="match status" value="1"/>
</dbReference>
<dbReference type="InterPro" id="IPR011033">
    <property type="entry name" value="PRC_barrel-like_sf"/>
</dbReference>
<dbReference type="InterPro" id="IPR032940">
    <property type="entry name" value="CAMSAP"/>
</dbReference>
<dbReference type="eggNOG" id="KOG3654">
    <property type="taxonomic scope" value="Eukaryota"/>
</dbReference>
<feature type="compositionally biased region" description="Basic and acidic residues" evidence="2">
    <location>
        <begin position="1239"/>
        <end position="1250"/>
    </location>
</feature>
<feature type="compositionally biased region" description="Basic residues" evidence="2">
    <location>
        <begin position="2657"/>
        <end position="2666"/>
    </location>
</feature>
<feature type="region of interest" description="Disordered" evidence="2">
    <location>
        <begin position="374"/>
        <end position="393"/>
    </location>
</feature>
<dbReference type="OMA" id="RWEGQSM"/>
<feature type="compositionally biased region" description="Basic and acidic residues" evidence="2">
    <location>
        <begin position="1946"/>
        <end position="1960"/>
    </location>
</feature>
<feature type="compositionally biased region" description="Basic and acidic residues" evidence="2">
    <location>
        <begin position="1884"/>
        <end position="1902"/>
    </location>
</feature>
<feature type="compositionally biased region" description="Polar residues" evidence="2">
    <location>
        <begin position="1916"/>
        <end position="1926"/>
    </location>
</feature>
<evidence type="ECO:0000256" key="1">
    <source>
        <dbReference type="PROSITE-ProRule" id="PRU00841"/>
    </source>
</evidence>
<feature type="region of interest" description="Disordered" evidence="2">
    <location>
        <begin position="2629"/>
        <end position="2733"/>
    </location>
</feature>
<comment type="similarity">
    <text evidence="1">Belongs to the CAMSAP1 family.</text>
</comment>
<feature type="compositionally biased region" description="Basic residues" evidence="2">
    <location>
        <begin position="857"/>
        <end position="874"/>
    </location>
</feature>
<name>A7RQ86_NEMVE</name>
<dbReference type="Pfam" id="PF08683">
    <property type="entry name" value="CAMSAP_CKK"/>
    <property type="match status" value="1"/>
</dbReference>
<feature type="compositionally biased region" description="Polar residues" evidence="2">
    <location>
        <begin position="643"/>
        <end position="653"/>
    </location>
</feature>
<feature type="compositionally biased region" description="Polar residues" evidence="2">
    <location>
        <begin position="1224"/>
        <end position="1233"/>
    </location>
</feature>
<dbReference type="STRING" id="45351.A7RQ86"/>
<dbReference type="GO" id="GO:0005874">
    <property type="term" value="C:microtubule"/>
    <property type="evidence" value="ECO:0007669"/>
    <property type="project" value="UniProtKB-UniRule"/>
</dbReference>
<feature type="compositionally biased region" description="Basic and acidic residues" evidence="2">
    <location>
        <begin position="2327"/>
        <end position="2356"/>
    </location>
</feature>
<proteinExistence type="inferred from homology"/>
<evidence type="ECO:0000313" key="5">
    <source>
        <dbReference type="Proteomes" id="UP000001593"/>
    </source>
</evidence>
<feature type="region of interest" description="Disordered" evidence="2">
    <location>
        <begin position="1680"/>
        <end position="1717"/>
    </location>
</feature>
<feature type="compositionally biased region" description="Basic residues" evidence="2">
    <location>
        <begin position="1540"/>
        <end position="1549"/>
    </location>
</feature>
<feature type="region of interest" description="Disordered" evidence="2">
    <location>
        <begin position="634"/>
        <end position="676"/>
    </location>
</feature>
<feature type="compositionally biased region" description="Polar residues" evidence="2">
    <location>
        <begin position="1043"/>
        <end position="1060"/>
    </location>
</feature>
<keyword evidence="5" id="KW-1185">Reference proteome</keyword>
<comment type="domain">
    <text evidence="1">The CKK domain binds microtubules.</text>
</comment>
<feature type="region of interest" description="Disordered" evidence="2">
    <location>
        <begin position="2078"/>
        <end position="2103"/>
    </location>
</feature>
<feature type="region of interest" description="Disordered" evidence="2">
    <location>
        <begin position="158"/>
        <end position="181"/>
    </location>
</feature>
<feature type="region of interest" description="Disordered" evidence="2">
    <location>
        <begin position="1765"/>
        <end position="1824"/>
    </location>
</feature>
<dbReference type="GO" id="GO:0051011">
    <property type="term" value="F:microtubule minus-end binding"/>
    <property type="evidence" value="ECO:0000318"/>
    <property type="project" value="GO_Central"/>
</dbReference>
<accession>A7RQ86</accession>
<feature type="compositionally biased region" description="Basic and acidic residues" evidence="2">
    <location>
        <begin position="806"/>
        <end position="816"/>
    </location>
</feature>
<dbReference type="Proteomes" id="UP000001593">
    <property type="component" value="Unassembled WGS sequence"/>
</dbReference>
<feature type="compositionally biased region" description="Basic and acidic residues" evidence="2">
    <location>
        <begin position="1985"/>
        <end position="2001"/>
    </location>
</feature>
<feature type="compositionally biased region" description="Polar residues" evidence="2">
    <location>
        <begin position="1684"/>
        <end position="1696"/>
    </location>
</feature>
<feature type="region of interest" description="Disordered" evidence="2">
    <location>
        <begin position="1194"/>
        <end position="1279"/>
    </location>
</feature>
<feature type="compositionally biased region" description="Basic residues" evidence="2">
    <location>
        <begin position="1787"/>
        <end position="1798"/>
    </location>
</feature>
<dbReference type="Gene3D" id="3.10.20.360">
    <property type="entry name" value="CKK domain"/>
    <property type="match status" value="1"/>
</dbReference>
<evidence type="ECO:0000259" key="3">
    <source>
        <dbReference type="PROSITE" id="PS51508"/>
    </source>
</evidence>
<feature type="compositionally biased region" description="Polar residues" evidence="2">
    <location>
        <begin position="1429"/>
        <end position="1440"/>
    </location>
</feature>
<evidence type="ECO:0000313" key="4">
    <source>
        <dbReference type="EMBL" id="EDO46314.1"/>
    </source>
</evidence>
<feature type="region of interest" description="Disordered" evidence="2">
    <location>
        <begin position="2258"/>
        <end position="2286"/>
    </location>
</feature>
<feature type="compositionally biased region" description="Basic and acidic residues" evidence="2">
    <location>
        <begin position="2667"/>
        <end position="2722"/>
    </location>
</feature>
<dbReference type="SMART" id="SM01051">
    <property type="entry name" value="CAMSAP_CKK"/>
    <property type="match status" value="1"/>
</dbReference>
<dbReference type="HOGENOM" id="CLU_226461_0_0_1"/>
<feature type="compositionally biased region" description="Basic and acidic residues" evidence="2">
    <location>
        <begin position="2008"/>
        <end position="2017"/>
    </location>
</feature>
<reference evidence="4 5" key="1">
    <citation type="journal article" date="2007" name="Science">
        <title>Sea anemone genome reveals ancestral eumetazoan gene repertoire and genomic organization.</title>
        <authorList>
            <person name="Putnam N.H."/>
            <person name="Srivastava M."/>
            <person name="Hellsten U."/>
            <person name="Dirks B."/>
            <person name="Chapman J."/>
            <person name="Salamov A."/>
            <person name="Terry A."/>
            <person name="Shapiro H."/>
            <person name="Lindquist E."/>
            <person name="Kapitonov V.V."/>
            <person name="Jurka J."/>
            <person name="Genikhovich G."/>
            <person name="Grigoriev I.V."/>
            <person name="Lucas S.M."/>
            <person name="Steele R.E."/>
            <person name="Finnerty J.R."/>
            <person name="Technau U."/>
            <person name="Martindale M.Q."/>
            <person name="Rokhsar D.S."/>
        </authorList>
    </citation>
    <scope>NUCLEOTIDE SEQUENCE [LARGE SCALE GENOMIC DNA]</scope>
    <source>
        <strain evidence="5">CH2 X CH6</strain>
    </source>
</reference>
<feature type="region of interest" description="Disordered" evidence="2">
    <location>
        <begin position="1879"/>
        <end position="2036"/>
    </location>
</feature>
<feature type="region of interest" description="Disordered" evidence="2">
    <location>
        <begin position="1043"/>
        <end position="1071"/>
    </location>
</feature>
<dbReference type="SUPFAM" id="SSF50346">
    <property type="entry name" value="PRC-barrel domain"/>
    <property type="match status" value="1"/>
</dbReference>
<feature type="compositionally biased region" description="Polar residues" evidence="2">
    <location>
        <begin position="2258"/>
        <end position="2275"/>
    </location>
</feature>
<feature type="region of interest" description="Disordered" evidence="2">
    <location>
        <begin position="763"/>
        <end position="901"/>
    </location>
</feature>
<dbReference type="InParanoid" id="A7RQ86"/>
<dbReference type="InterPro" id="IPR038209">
    <property type="entry name" value="CKK_dom_sf"/>
</dbReference>
<feature type="region of interest" description="Disordered" evidence="2">
    <location>
        <begin position="1603"/>
        <end position="1652"/>
    </location>
</feature>
<feature type="region of interest" description="Disordered" evidence="2">
    <location>
        <begin position="1"/>
        <end position="41"/>
    </location>
</feature>
<dbReference type="EMBL" id="DS469528">
    <property type="protein sequence ID" value="EDO46314.1"/>
    <property type="molecule type" value="Genomic_DNA"/>
</dbReference>
<organism evidence="4 5">
    <name type="scientific">Nematostella vectensis</name>
    <name type="common">Starlet sea anemone</name>
    <dbReference type="NCBI Taxonomy" id="45351"/>
    <lineage>
        <taxon>Eukaryota</taxon>
        <taxon>Metazoa</taxon>
        <taxon>Cnidaria</taxon>
        <taxon>Anthozoa</taxon>
        <taxon>Hexacorallia</taxon>
        <taxon>Actiniaria</taxon>
        <taxon>Edwardsiidae</taxon>
        <taxon>Nematostella</taxon>
    </lineage>
</organism>
<feature type="compositionally biased region" description="Polar residues" evidence="2">
    <location>
        <begin position="20"/>
        <end position="32"/>
    </location>
</feature>
<feature type="region of interest" description="Disordered" evidence="2">
    <location>
        <begin position="1428"/>
        <end position="1447"/>
    </location>
</feature>
<keyword evidence="1" id="KW-0493">Microtubule</keyword>
<feature type="region of interest" description="Disordered" evidence="2">
    <location>
        <begin position="1540"/>
        <end position="1564"/>
    </location>
</feature>
<dbReference type="GO" id="GO:0005516">
    <property type="term" value="F:calmodulin binding"/>
    <property type="evidence" value="ECO:0007669"/>
    <property type="project" value="InterPro"/>
</dbReference>
<feature type="compositionally biased region" description="Low complexity" evidence="2">
    <location>
        <begin position="1808"/>
        <end position="1817"/>
    </location>
</feature>
<feature type="compositionally biased region" description="Polar residues" evidence="2">
    <location>
        <begin position="826"/>
        <end position="841"/>
    </location>
</feature>
<feature type="compositionally biased region" description="Polar residues" evidence="2">
    <location>
        <begin position="1706"/>
        <end position="1716"/>
    </location>
</feature>
<feature type="compositionally biased region" description="Polar residues" evidence="2">
    <location>
        <begin position="163"/>
        <end position="173"/>
    </location>
</feature>
<dbReference type="GO" id="GO:0031122">
    <property type="term" value="P:cytoplasmic microtubule organization"/>
    <property type="evidence" value="ECO:0000318"/>
    <property type="project" value="GO_Central"/>
</dbReference>
<feature type="compositionally biased region" description="Polar residues" evidence="2">
    <location>
        <begin position="1603"/>
        <end position="1622"/>
    </location>
</feature>
<gene>
    <name evidence="4" type="ORF">NEMVEDRAFT_v1g239919</name>
</gene>
<dbReference type="PROSITE" id="PS51508">
    <property type="entry name" value="CKK"/>
    <property type="match status" value="1"/>
</dbReference>
<feature type="domain" description="CKK" evidence="3">
    <location>
        <begin position="2758"/>
        <end position="2891"/>
    </location>
</feature>
<feature type="region of interest" description="Disordered" evidence="2">
    <location>
        <begin position="2306"/>
        <end position="2369"/>
    </location>
</feature>
<sequence length="2904" mass="314807">MADDGEGPSNWRSRLRHVKTSWNNDNELQNGEQSEEKENLEQNSYTGNVAHGNAINLVSDGPTSFVADVRPLSSDVNVSDESRARGHIIYSVSDGIATSSLTYARLLPGDSHVSDKNEAHGHTIYSVSDGHKTPIIGDNHAILDVDEGHAVVTIGDRHPVQTGAGSYTTSPESSTHETKTTSPLKEKIAGDNVDSADGYCDVHGYSLSCSDVPTIDKDNISKDPLQSHMVTDTAEKSRLMPSGLNLVTERETSFHHDFEVNDDFLPGSQKPFNVQDKINNENNIPDTISRQNLGGLNTPTYVLDGGKNISENDLSRNHIPFTGNVLDCCEVSNSRQGLGGLDNVTQHILNGDQNTIPGNELDGGHIPLPGNVSDSCENSVSKKGPESGTSTLTGHDLPGISVSDQNSFAEFDLTPVKEQTQDTQLNALTHLVVVDVETIPQLTNSKSGDHNREQGIGQRKPIAFTVSMDQREENLVDVGELNLEQERDGRAVTHGLKNVTKFPSGMHNRVHAGNKPTAFTVGLEANDDAGFTEKLDETPLENERHDVKALRSMFDSKTAYGNNKRNVNREHNRGEKKRSMFEIMADCGFDVGNTTDTTSIKKLGSQSSLPSDLAPISAKPVSFDVILESPTTKKFPKARPKAFQSQSKNSNQDKTVDIPTKGSLKDQLKKEKDVRCNESYDQQAGISLSESGGTSAMKSEQSYAFEVSFDEPDVITNMKTKVKSKDTVRKDLLDLSSDLSADLPQKSYAFQADVCQPAKAVGQVSHGNVATEETEPSYVSRSPLEEKGCVTSDVPRDNVTRNPQGRVKEILRDKKNIASGIEPLSPDQSESSIDKSLQSAHGISFDVSFDDVSPGKTTRKPKLAPKNIRLRKSKRTIDSPGVPSMNAAGQETSHKAKNGKTSVELVDSVQAETTLKDPTFSARPEAAGNVVLFETNRREAGNDVSLEANRRGAGNDVPLEANRRGTYSLDDVSKSLCDASEFGLTLEQALENLANKQEASDSASPPTAKRGTYSLDDVSNCLVSAANEGLSVAEALDKLATSEQLQRNCTESVTSKQATPSPDRRGTYDLSDVSKSLDSCVGIETKAAVNQTTPESDISGRRGTYDLSDVSKSLDASEASGILPENALQQLLDECESELQPAREVSVAHRDKRGNRNQVSCWKNDHEASTIMTKRGTYNLEDLDINLIQEGEVSLDSDSGHESSSDSNLVRPKRGTFDLEEVSDTLTSASKGGTSVEEALEKLSKSEKSMSPRQLRRIRRQAKWGANSQQGPLDDSLDSSSYSLGVAGSRGTYTLDQVAQSLELTKSKGIPVIEALNDIATRTPANAESISLQGAGSRNTYTLDQVAATLESAKEKGLPVITALENLVQEGQSDKAVFRDPAEVAVHRRQGKLVNRKTYALAKPLETIGEDHQLRLFDGTLRKLIPLNKDTTGIPNPTRLSSDEISEKKQPSVVQTLDLLTSACELLLKSNNKPPDRSREEIDVDVAETTPAVLPHEPPKRGTYSLDEVSTSLEGAVAMGIPVVDALDNIASVPLKKRNRAERKLKSKNSKSEPDLTGIPMIDSSKETHSLYDVTAGRGQETERIPVVIALDELTDSLSKFSGSVRTTDQQRTLDQSQTAHHTPSVRRGSGDQTDTKPRSSPGAYPPTMRNSYSLDDVVSALEKSYETGVQFKDYLPSMESDDSLLQGSSVTSVDSAHTMEEFRESTSPFPRTSSPMAGRAFSPLSVSRISSSYASADNSNDDLSSTEQSLQISKGSFYASPGVDLSAKESDSPNQLCKSSGPFRLNRARRKRLPKKHNASEGFDMGSASSSESISEPGCDESCSKRGTYDLKEVSAKLDASTSQGKVPVEALEELTCQDKKRGTYSLEDVSEKLDEVLAISPRPEKRGTYGLEDVSKKLDESGQSTKVLDDISRAFSNPDISTYRDSSKVYPSSKKRGTYSLEDVSEKLNESLRDHEPAKPVGQVSHGNVATEETEPSYVSRSPLEEKGCVTSDVPRDNVTRNPQGRVKEILRDKNNIASGIEPLSPDQSESSIDKSLQSAHGISFDVSFDDVSPGKTTRKPKLAPKNIRLRKSKRTIDSPGVPSMNAAGQETSHKAKNGKTSVELVDSVQAETTLKDPTFSARPEAAGNVVLFETNQPETGNDVPLEANRRGAGNDVSLEANRRGAGNDVPLEANRRGTYSLDDVSKSLCDASEFGLTLEQALENLANKQEASDSASPPTAKRGTYSLDDVSNCLVSAANEGLSVAEALDKLATSEQLQRNCTESVTSKQATPSPDRRGTYDLSDVSKSLDSCVGIETKAAVNQTTPESDISGRRGTYDLSDVSKSLDAREELDPGRRGKYSVEDVNGRGDHLLSDQGIVEGSKPGNRGTYSLDDIGKVLDESLSKEVPVVDPLRTASHKDALDSSKLSLEDVHLDSGDDGRMDVALKGTRNSAIVDGDGIVGVDKETKSSNKLPIFQPSSRATELFQSESNLRKTSDSESVTSELAAKHKFANLTLCGTNDSVTSVVPRDSGTPEIACETTTRYPLSDTGALGVTSEAGSVTLSEGTGNRVTGENVTLDSVIPESVTRDSVVSRGVKCGKTRSAWRPSDQILNLVDSAEDSGMSVAEVLEQAAQLAEMQGLGTAEGGGRFGGLGATEEGGRFGGEGLTPEQQKRRDKFLKMRQKRQEEDKAKKEAEMEKKRRREERQREAEAQKKLEEERRQQEEEIRRARLQQERLSRASDGAGNDGYATYRPGSGSNLAPAQDDHSAFAEFSGPQCYVKPSGKSNRKLIVNAISYVCLSGTVNKDAKERCLQAISESNGYHFMVLFKDGLKFRGLYSFNPENEQLYKVFGIGPRVITAKMIDNLYKYSSGGKEFVKIHSKTLSISVDGLSIMKQYWQSSKPAVQSKTMSNIKRPPKPPR</sequence>
<protein>
    <recommendedName>
        <fullName evidence="3">CKK domain-containing protein</fullName>
    </recommendedName>
</protein>
<evidence type="ECO:0000256" key="2">
    <source>
        <dbReference type="SAM" id="MobiDB-lite"/>
    </source>
</evidence>
<dbReference type="GO" id="GO:0007026">
    <property type="term" value="P:negative regulation of microtubule depolymerization"/>
    <property type="evidence" value="ECO:0000318"/>
    <property type="project" value="GO_Central"/>
</dbReference>